<comment type="caution">
    <text evidence="7">The sequence shown here is derived from an EMBL/GenBank/DDBJ whole genome shotgun (WGS) entry which is preliminary data.</text>
</comment>
<dbReference type="PANTHER" id="PTHR33603">
    <property type="entry name" value="METHYLTRANSFERASE"/>
    <property type="match status" value="1"/>
</dbReference>
<feature type="region of interest" description="Disordered" evidence="6">
    <location>
        <begin position="1"/>
        <end position="30"/>
    </location>
</feature>
<accession>A0A437MPM9</accession>
<name>A0A437MPM9_9PROT</name>
<comment type="catalytic activity">
    <reaction evidence="5">
        <text>pseudouridine(1915) in 23S rRNA + S-adenosyl-L-methionine = N(3)-methylpseudouridine(1915) in 23S rRNA + S-adenosyl-L-homocysteine + H(+)</text>
        <dbReference type="Rhea" id="RHEA:42752"/>
        <dbReference type="Rhea" id="RHEA-COMP:10221"/>
        <dbReference type="Rhea" id="RHEA-COMP:10222"/>
        <dbReference type="ChEBI" id="CHEBI:15378"/>
        <dbReference type="ChEBI" id="CHEBI:57856"/>
        <dbReference type="ChEBI" id="CHEBI:59789"/>
        <dbReference type="ChEBI" id="CHEBI:65314"/>
        <dbReference type="ChEBI" id="CHEBI:74486"/>
        <dbReference type="EC" id="2.1.1.177"/>
    </reaction>
</comment>
<evidence type="ECO:0000313" key="7">
    <source>
        <dbReference type="EMBL" id="RVT99600.1"/>
    </source>
</evidence>
<sequence length="191" mass="21109">MGADRRRRHRHPSVQARSARDLQPREDVGRGQPCLCGVKARLIAVGRAKAGPEAELFRHYNARLRPPLELQELPEGQGSAAEIRRREATAILAAMAPNTLLVAMDLGGKAPTSEALSTLTQRWMEAARPIAFLIGGAEGLDETVLTRAGHLLSLGPLTWPHMLVRGMLAEQLFRAQCIRENHPYHRAWRPG</sequence>
<evidence type="ECO:0000256" key="6">
    <source>
        <dbReference type="SAM" id="MobiDB-lite"/>
    </source>
</evidence>
<dbReference type="Pfam" id="PF02590">
    <property type="entry name" value="SPOUT_MTase"/>
    <property type="match status" value="1"/>
</dbReference>
<feature type="binding site" evidence="5">
    <location>
        <position position="135"/>
    </location>
    <ligand>
        <name>S-adenosyl-L-methionine</name>
        <dbReference type="ChEBI" id="CHEBI:59789"/>
    </ligand>
</feature>
<comment type="caution">
    <text evidence="5">Lacks conserved residue(s) required for the propagation of feature annotation.</text>
</comment>
<dbReference type="HAMAP" id="MF_00658">
    <property type="entry name" value="23SrRNA_methyltr_H"/>
    <property type="match status" value="1"/>
</dbReference>
<dbReference type="InterPro" id="IPR003742">
    <property type="entry name" value="RlmH-like"/>
</dbReference>
<dbReference type="Proteomes" id="UP000282957">
    <property type="component" value="Unassembled WGS sequence"/>
</dbReference>
<dbReference type="PANTHER" id="PTHR33603:SF1">
    <property type="entry name" value="RIBOSOMAL RNA LARGE SUBUNIT METHYLTRANSFERASE H"/>
    <property type="match status" value="1"/>
</dbReference>
<dbReference type="InterPro" id="IPR029026">
    <property type="entry name" value="tRNA_m1G_MTases_N"/>
</dbReference>
<evidence type="ECO:0000256" key="5">
    <source>
        <dbReference type="HAMAP-Rule" id="MF_00658"/>
    </source>
</evidence>
<evidence type="ECO:0000256" key="4">
    <source>
        <dbReference type="ARBA" id="ARBA00038303"/>
    </source>
</evidence>
<keyword evidence="3 5" id="KW-0949">S-adenosyl-L-methionine</keyword>
<proteinExistence type="inferred from homology"/>
<dbReference type="EMBL" id="SACL01000001">
    <property type="protein sequence ID" value="RVT99600.1"/>
    <property type="molecule type" value="Genomic_DNA"/>
</dbReference>
<keyword evidence="5" id="KW-0963">Cytoplasm</keyword>
<keyword evidence="5" id="KW-0698">rRNA processing</keyword>
<keyword evidence="8" id="KW-1185">Reference proteome</keyword>
<dbReference type="GO" id="GO:0070038">
    <property type="term" value="F:rRNA (pseudouridine-N3-)-methyltransferase activity"/>
    <property type="evidence" value="ECO:0007669"/>
    <property type="project" value="UniProtKB-UniRule"/>
</dbReference>
<evidence type="ECO:0000313" key="8">
    <source>
        <dbReference type="Proteomes" id="UP000282957"/>
    </source>
</evidence>
<evidence type="ECO:0000256" key="2">
    <source>
        <dbReference type="ARBA" id="ARBA00022679"/>
    </source>
</evidence>
<evidence type="ECO:0000256" key="3">
    <source>
        <dbReference type="ARBA" id="ARBA00022691"/>
    </source>
</evidence>
<dbReference type="InterPro" id="IPR029028">
    <property type="entry name" value="Alpha/beta_knot_MTases"/>
</dbReference>
<dbReference type="EC" id="2.1.1.177" evidence="5"/>
<comment type="function">
    <text evidence="5">Specifically methylates the pseudouridine at position 1915 (m3Psi1915) in 23S rRNA.</text>
</comment>
<comment type="subunit">
    <text evidence="5">Homodimer.</text>
</comment>
<keyword evidence="2 5" id="KW-0808">Transferase</keyword>
<dbReference type="CDD" id="cd18081">
    <property type="entry name" value="RlmH-like"/>
    <property type="match status" value="1"/>
</dbReference>
<dbReference type="AlphaFoldDB" id="A0A437MPM9"/>
<gene>
    <name evidence="5" type="primary">rlmH</name>
    <name evidence="7" type="ORF">EOD42_05845</name>
</gene>
<comment type="similarity">
    <text evidence="4 5">Belongs to the RNA methyltransferase RlmH family.</text>
</comment>
<evidence type="ECO:0000256" key="1">
    <source>
        <dbReference type="ARBA" id="ARBA00022603"/>
    </source>
</evidence>
<dbReference type="GO" id="GO:0005737">
    <property type="term" value="C:cytoplasm"/>
    <property type="evidence" value="ECO:0007669"/>
    <property type="project" value="UniProtKB-SubCell"/>
</dbReference>
<dbReference type="Gene3D" id="3.40.1280.10">
    <property type="match status" value="1"/>
</dbReference>
<protein>
    <recommendedName>
        <fullName evidence="5">Ribosomal RNA large subunit methyltransferase H</fullName>
        <ecNumber evidence="5">2.1.1.177</ecNumber>
    </recommendedName>
    <alternativeName>
        <fullName evidence="5">23S rRNA (pseudouridine1915-N3)-methyltransferase</fullName>
    </alternativeName>
    <alternativeName>
        <fullName evidence="5">23S rRNA m3Psi1915 methyltransferase</fullName>
    </alternativeName>
    <alternativeName>
        <fullName evidence="5">rRNA (pseudouridine-N3-)-methyltransferase RlmH</fullName>
    </alternativeName>
</protein>
<organism evidence="7 8">
    <name type="scientific">Rhodovarius crocodyli</name>
    <dbReference type="NCBI Taxonomy" id="1979269"/>
    <lineage>
        <taxon>Bacteria</taxon>
        <taxon>Pseudomonadati</taxon>
        <taxon>Pseudomonadota</taxon>
        <taxon>Alphaproteobacteria</taxon>
        <taxon>Acetobacterales</taxon>
        <taxon>Roseomonadaceae</taxon>
        <taxon>Rhodovarius</taxon>
    </lineage>
</organism>
<dbReference type="OrthoDB" id="9806643at2"/>
<keyword evidence="1 5" id="KW-0489">Methyltransferase</keyword>
<feature type="compositionally biased region" description="Basic residues" evidence="6">
    <location>
        <begin position="1"/>
        <end position="12"/>
    </location>
</feature>
<feature type="binding site" evidence="5">
    <location>
        <begin position="154"/>
        <end position="159"/>
    </location>
    <ligand>
        <name>S-adenosyl-L-methionine</name>
        <dbReference type="ChEBI" id="CHEBI:59789"/>
    </ligand>
</feature>
<reference evidence="7 8" key="1">
    <citation type="submission" date="2019-01" db="EMBL/GenBank/DDBJ databases">
        <authorList>
            <person name="Chen W.-M."/>
        </authorList>
    </citation>
    <scope>NUCLEOTIDE SEQUENCE [LARGE SCALE GENOMIC DNA]</scope>
    <source>
        <strain evidence="7 8">CCP-6</strain>
    </source>
</reference>
<feature type="compositionally biased region" description="Basic and acidic residues" evidence="6">
    <location>
        <begin position="18"/>
        <end position="29"/>
    </location>
</feature>
<comment type="subcellular location">
    <subcellularLocation>
        <location evidence="5">Cytoplasm</location>
    </subcellularLocation>
</comment>
<dbReference type="SUPFAM" id="SSF75217">
    <property type="entry name" value="alpha/beta knot"/>
    <property type="match status" value="1"/>
</dbReference>